<feature type="domain" description="Histidine kinase" evidence="9">
    <location>
        <begin position="1578"/>
        <end position="1851"/>
    </location>
</feature>
<keyword evidence="5" id="KW-0902">Two-component regulatory system</keyword>
<dbReference type="GO" id="GO:0005524">
    <property type="term" value="F:ATP binding"/>
    <property type="evidence" value="ECO:0007669"/>
    <property type="project" value="InterPro"/>
</dbReference>
<dbReference type="PRINTS" id="PR00344">
    <property type="entry name" value="BCTRLSENSOR"/>
</dbReference>
<name>A0A7C3ZNU8_9CYAN</name>
<dbReference type="GO" id="GO:0000155">
    <property type="term" value="F:phosphorelay sensor kinase activity"/>
    <property type="evidence" value="ECO:0007669"/>
    <property type="project" value="InterPro"/>
</dbReference>
<dbReference type="Pfam" id="PF02518">
    <property type="entry name" value="HATPase_c"/>
    <property type="match status" value="1"/>
</dbReference>
<keyword evidence="4" id="KW-0418">Kinase</keyword>
<keyword evidence="6" id="KW-0175">Coiled coil</keyword>
<dbReference type="SUPFAM" id="SSF52540">
    <property type="entry name" value="P-loop containing nucleoside triphosphate hydrolases"/>
    <property type="match status" value="1"/>
</dbReference>
<dbReference type="Gene3D" id="3.40.50.300">
    <property type="entry name" value="P-loop containing nucleotide triphosphate hydrolases"/>
    <property type="match status" value="1"/>
</dbReference>
<gene>
    <name evidence="10" type="ORF">ENR15_24250</name>
</gene>
<dbReference type="InterPro" id="IPR027417">
    <property type="entry name" value="P-loop_NTPase"/>
</dbReference>
<dbReference type="EC" id="2.7.13.3" evidence="2"/>
<evidence type="ECO:0000259" key="9">
    <source>
        <dbReference type="PROSITE" id="PS50109"/>
    </source>
</evidence>
<dbReference type="SUPFAM" id="SSF47384">
    <property type="entry name" value="Homodimeric domain of signal transducing histidine kinase"/>
    <property type="match status" value="1"/>
</dbReference>
<dbReference type="InterPro" id="IPR029016">
    <property type="entry name" value="GAF-like_dom_sf"/>
</dbReference>
<dbReference type="InterPro" id="IPR053159">
    <property type="entry name" value="Hybrid_Histidine_Kinase"/>
</dbReference>
<dbReference type="InterPro" id="IPR003661">
    <property type="entry name" value="HisK_dim/P_dom"/>
</dbReference>
<evidence type="ECO:0000256" key="6">
    <source>
        <dbReference type="SAM" id="Coils"/>
    </source>
</evidence>
<evidence type="ECO:0000313" key="10">
    <source>
        <dbReference type="EMBL" id="HGG03662.1"/>
    </source>
</evidence>
<dbReference type="CDD" id="cd14014">
    <property type="entry name" value="STKc_PknB_like"/>
    <property type="match status" value="1"/>
</dbReference>
<feature type="domain" description="Protein kinase" evidence="8">
    <location>
        <begin position="7"/>
        <end position="268"/>
    </location>
</feature>
<evidence type="ECO:0000256" key="2">
    <source>
        <dbReference type="ARBA" id="ARBA00012438"/>
    </source>
</evidence>
<dbReference type="SMART" id="SM00388">
    <property type="entry name" value="HisKA"/>
    <property type="match status" value="1"/>
</dbReference>
<dbReference type="InterPro" id="IPR036097">
    <property type="entry name" value="HisK_dim/P_sf"/>
</dbReference>
<dbReference type="CDD" id="cd00082">
    <property type="entry name" value="HisKA"/>
    <property type="match status" value="1"/>
</dbReference>
<dbReference type="Pfam" id="PF13191">
    <property type="entry name" value="AAA_16"/>
    <property type="match status" value="1"/>
</dbReference>
<dbReference type="SMART" id="SM00065">
    <property type="entry name" value="GAF"/>
    <property type="match status" value="1"/>
</dbReference>
<dbReference type="Pfam" id="PF01590">
    <property type="entry name" value="GAF"/>
    <property type="match status" value="1"/>
</dbReference>
<evidence type="ECO:0000256" key="1">
    <source>
        <dbReference type="ARBA" id="ARBA00000085"/>
    </source>
</evidence>
<dbReference type="InterPro" id="IPR003018">
    <property type="entry name" value="GAF"/>
</dbReference>
<evidence type="ECO:0000259" key="8">
    <source>
        <dbReference type="PROSITE" id="PS50011"/>
    </source>
</evidence>
<dbReference type="SMART" id="SM00387">
    <property type="entry name" value="HATPase_c"/>
    <property type="match status" value="1"/>
</dbReference>
<feature type="region of interest" description="Disordered" evidence="7">
    <location>
        <begin position="1318"/>
        <end position="1340"/>
    </location>
</feature>
<dbReference type="InterPro" id="IPR004358">
    <property type="entry name" value="Sig_transdc_His_kin-like_C"/>
</dbReference>
<evidence type="ECO:0000256" key="5">
    <source>
        <dbReference type="ARBA" id="ARBA00023012"/>
    </source>
</evidence>
<keyword evidence="4" id="KW-0808">Transferase</keyword>
<dbReference type="PROSITE" id="PS50011">
    <property type="entry name" value="PROTEIN_KINASE_DOM"/>
    <property type="match status" value="1"/>
</dbReference>
<comment type="catalytic activity">
    <reaction evidence="1">
        <text>ATP + protein L-histidine = ADP + protein N-phospho-L-histidine.</text>
        <dbReference type="EC" id="2.7.13.3"/>
    </reaction>
</comment>
<keyword evidence="3" id="KW-0597">Phosphoprotein</keyword>
<organism evidence="10">
    <name type="scientific">Planktothricoides sp. SpSt-374</name>
    <dbReference type="NCBI Taxonomy" id="2282167"/>
    <lineage>
        <taxon>Bacteria</taxon>
        <taxon>Bacillati</taxon>
        <taxon>Cyanobacteriota</taxon>
        <taxon>Cyanophyceae</taxon>
        <taxon>Oscillatoriophycideae</taxon>
        <taxon>Oscillatoriales</taxon>
        <taxon>Oscillatoriaceae</taxon>
        <taxon>Planktothricoides</taxon>
    </lineage>
</organism>
<dbReference type="PROSITE" id="PS50109">
    <property type="entry name" value="HIS_KIN"/>
    <property type="match status" value="1"/>
</dbReference>
<dbReference type="Gene3D" id="1.10.287.130">
    <property type="match status" value="1"/>
</dbReference>
<comment type="caution">
    <text evidence="10">The sequence shown here is derived from an EMBL/GenBank/DDBJ whole genome shotgun (WGS) entry which is preliminary data.</text>
</comment>
<dbReference type="Gene3D" id="1.10.510.10">
    <property type="entry name" value="Transferase(Phosphotransferase) domain 1"/>
    <property type="match status" value="1"/>
</dbReference>
<dbReference type="Gene3D" id="3.30.450.40">
    <property type="match status" value="1"/>
</dbReference>
<sequence>MIAISGYTISSKIYESSSSLVYRAARNSDGLKVILKVLRHNTTDKIAKFKQEYEINRSLQHLEGVIKVWGWEQLGKNLSCMTLEDFGGESLKNVMAKRSFPLAEILSIAINVSETLGEIHAASIIHKDINPANILLHPETGEVKIIDFGIALLLSRENPTIKSPTFLEGTLPYISPEQTGRMNRAVDYRTDFYSLGVTFYEMLTGRVPFDTQDPMELVHAHIAKQPIPPHEVNPEVPEPLSQLVMKLLAKTAEDRYQSAWGIKADLVLCLMQLEANGIIEELIPGDNDVSDKFQIPQKLYGREAEVAALLAALERASAGSQEMMLISGYSGIGKSSLVQEIYHRKVKGARREQAKLGYLITGKFDQYQRQVPYSGLVLAFADLVRQLLMESDAHLQQWREKILTACGAHGQILIDVIPELALIIGEVPPLPNVGATEAQSQFKKVLQKFIGVFCSPDRPLVIFLDDIQWADTATFNWLESVLTEELHHLLWIFAYQIRETANPGHPWVKLLEVLRQKGMTFETIALAPLQVPDITEMIAETLNESPDKVKPLAELVMRKTGGNPFFVSEFLKTLYQENLLQFNFQYLSWQWDSERIPAMDITDNVIDLTVALLQKLPDATQEVLRLAACIGESFDLTTLCYLQEKSPSDTLADLSPAIDEGLILPDHAAFMTTAPGAKYKFLHQKVQEAAGALIDEQWQKSVHFKIGRHLLRTTPPAEKHERLFEIVSHLNAGKDWLVGSREKVELARLNLEAGKKAKDATAYAAALEYFRTGAEILGGDDWEVHYDLTFTLHKELAEAEYLNGDLAGATKSIELTLSKALGPLDKAETCNLMMAITRMAGAYSASLTAGQQGLRLLGVTVPESDWDKALGQEIAAVNSYLEAISNGTVSRAGAIASLFDAPEMSQPDHRCAAKLVMNLMETARWFHRELFAWSSAKLVSLSLQHGNAPESALGYANYGVFLGTASGAYRDGRLFGKLAMRLSDKFNNIAYKCKVCLVVANYIIPWTSHLKHATSINNEGYQAGLESGNLPDAGYILLLKLMEMFFQGKTLTLINPYLNSCIKFLHKTGNEVAETIATSLHWAIEELKVVQVDSFSSTAAATTGGRPYVEGNGCLSRDNAGENLFAFCQQQIIKTQILYLKRSYEEARRASEEAAELLAYISGDIATASHNFYTSLTLVALYPAATPGQKTDYWQRLEANQAQMAKWAESATENFQHKYLLVAAEMARLSGQDLEAITLYDRAIESATENEFVHIAAIASELAAEFWLTRTSSDSGAYSLLKYAKLHIMEARDGYARWGAHSKVEALEKLYPQLLPTNSSESDTIHRSGSRMTTEGNTTQQLSKNSRYLDLSAVLKASRAISSEIVMDKLLDNLMKILIENAGARKGFLLLVRDGNLTISASCSVDALENKTGFCNDPAKFNQTVPRNPVAGKEADFPLTAINYVERTRTDLVLSDAAREGQFTADPYIAENNIKSLLCTPIINGGQLIGILYLENNLTTGAFTPDRLEMLRVLSSQAAISLENALLYASLEQKVAERTRELNEKNERLQKTLLDLQRAQAQLIQTEKMSSLGQMVAGVAHEINNPVNFIYGNVAHARDYVEDLLALLNLYRQEYPAPTPGIQQALEETDLDFISEDLEKLLFSMKRGAERIRNIIISLRNFSRLDEADMKSVDLHEGIDSTILILQHKFKAENSRNGGTGNPAIMVVKQYGQLPKVTCYASAINQVFMSIITNAIDALRSNESSGMMARDDLEPQITIRTELATLAPLPGVTQSPELVRIRIADNGPGMTEDVLQKIFDPFFTTKPVGSGVGLGLSVSYSIVVDRHGGKLACTSTPGVGTEFAIELPLKLA</sequence>
<dbReference type="InterPro" id="IPR000719">
    <property type="entry name" value="Prot_kinase_dom"/>
</dbReference>
<dbReference type="Gene3D" id="3.30.565.10">
    <property type="entry name" value="Histidine kinase-like ATPase, C-terminal domain"/>
    <property type="match status" value="1"/>
</dbReference>
<dbReference type="PANTHER" id="PTHR43642:SF1">
    <property type="entry name" value="HYBRID SIGNAL TRANSDUCTION HISTIDINE KINASE G"/>
    <property type="match status" value="1"/>
</dbReference>
<proteinExistence type="predicted"/>
<dbReference type="SUPFAM" id="SSF55781">
    <property type="entry name" value="GAF domain-like"/>
    <property type="match status" value="1"/>
</dbReference>
<dbReference type="PANTHER" id="PTHR43642">
    <property type="entry name" value="HYBRID SIGNAL TRANSDUCTION HISTIDINE KINASE G"/>
    <property type="match status" value="1"/>
</dbReference>
<evidence type="ECO:0000256" key="3">
    <source>
        <dbReference type="ARBA" id="ARBA00022553"/>
    </source>
</evidence>
<evidence type="ECO:0000256" key="7">
    <source>
        <dbReference type="SAM" id="MobiDB-lite"/>
    </source>
</evidence>
<reference evidence="10" key="1">
    <citation type="journal article" date="2020" name="mSystems">
        <title>Genome- and Community-Level Interaction Insights into Carbon Utilization and Element Cycling Functions of Hydrothermarchaeota in Hydrothermal Sediment.</title>
        <authorList>
            <person name="Zhou Z."/>
            <person name="Liu Y."/>
            <person name="Xu W."/>
            <person name="Pan J."/>
            <person name="Luo Z.H."/>
            <person name="Li M."/>
        </authorList>
    </citation>
    <scope>NUCLEOTIDE SEQUENCE [LARGE SCALE GENOMIC DNA]</scope>
    <source>
        <strain evidence="10">SpSt-374</strain>
    </source>
</reference>
<evidence type="ECO:0000256" key="4">
    <source>
        <dbReference type="ARBA" id="ARBA00022777"/>
    </source>
</evidence>
<feature type="compositionally biased region" description="Polar residues" evidence="7">
    <location>
        <begin position="1330"/>
        <end position="1340"/>
    </location>
</feature>
<accession>A0A7C3ZNU8</accession>
<dbReference type="SUPFAM" id="SSF55874">
    <property type="entry name" value="ATPase domain of HSP90 chaperone/DNA topoisomerase II/histidine kinase"/>
    <property type="match status" value="1"/>
</dbReference>
<feature type="coiled-coil region" evidence="6">
    <location>
        <begin position="1528"/>
        <end position="1569"/>
    </location>
</feature>
<dbReference type="InterPro" id="IPR036890">
    <property type="entry name" value="HATPase_C_sf"/>
</dbReference>
<dbReference type="InterPro" id="IPR041664">
    <property type="entry name" value="AAA_16"/>
</dbReference>
<dbReference type="InterPro" id="IPR003594">
    <property type="entry name" value="HATPase_dom"/>
</dbReference>
<protein>
    <recommendedName>
        <fullName evidence="2">histidine kinase</fullName>
        <ecNumber evidence="2">2.7.13.3</ecNumber>
    </recommendedName>
</protein>
<dbReference type="SUPFAM" id="SSF56112">
    <property type="entry name" value="Protein kinase-like (PK-like)"/>
    <property type="match status" value="1"/>
</dbReference>
<dbReference type="EMBL" id="DSPX01000251">
    <property type="protein sequence ID" value="HGG03662.1"/>
    <property type="molecule type" value="Genomic_DNA"/>
</dbReference>
<dbReference type="Pfam" id="PF00069">
    <property type="entry name" value="Pkinase"/>
    <property type="match status" value="1"/>
</dbReference>
<dbReference type="InterPro" id="IPR011009">
    <property type="entry name" value="Kinase-like_dom_sf"/>
</dbReference>
<dbReference type="InterPro" id="IPR005467">
    <property type="entry name" value="His_kinase_dom"/>
</dbReference>